<keyword evidence="3 6" id="KW-0812">Transmembrane</keyword>
<feature type="domain" description="ABC3 transporter permease C-terminal" evidence="8">
    <location>
        <begin position="173"/>
        <end position="271"/>
    </location>
</feature>
<feature type="chain" id="PRO_5038515697" description="ABC3 transporter permease C-terminal domain-containing protein" evidence="7">
    <location>
        <begin position="25"/>
        <end position="941"/>
    </location>
</feature>
<evidence type="ECO:0000259" key="8">
    <source>
        <dbReference type="Pfam" id="PF02687"/>
    </source>
</evidence>
<keyword evidence="2" id="KW-1003">Cell membrane</keyword>
<dbReference type="GO" id="GO:0005886">
    <property type="term" value="C:plasma membrane"/>
    <property type="evidence" value="ECO:0007669"/>
    <property type="project" value="UniProtKB-SubCell"/>
</dbReference>
<feature type="signal peptide" evidence="7">
    <location>
        <begin position="1"/>
        <end position="24"/>
    </location>
</feature>
<accession>A0A849K940</accession>
<evidence type="ECO:0000256" key="1">
    <source>
        <dbReference type="ARBA" id="ARBA00004651"/>
    </source>
</evidence>
<feature type="transmembrane region" description="Helical" evidence="6">
    <location>
        <begin position="168"/>
        <end position="190"/>
    </location>
</feature>
<comment type="subcellular location">
    <subcellularLocation>
        <location evidence="1">Cell membrane</location>
        <topology evidence="1">Multi-pass membrane protein</topology>
    </subcellularLocation>
</comment>
<evidence type="ECO:0000256" key="7">
    <source>
        <dbReference type="SAM" id="SignalP"/>
    </source>
</evidence>
<keyword evidence="7" id="KW-0732">Signal</keyword>
<evidence type="ECO:0000256" key="2">
    <source>
        <dbReference type="ARBA" id="ARBA00022475"/>
    </source>
</evidence>
<feature type="transmembrane region" description="Helical" evidence="6">
    <location>
        <begin position="898"/>
        <end position="923"/>
    </location>
</feature>
<evidence type="ECO:0000256" key="6">
    <source>
        <dbReference type="SAM" id="Phobius"/>
    </source>
</evidence>
<feature type="transmembrane region" description="Helical" evidence="6">
    <location>
        <begin position="250"/>
        <end position="271"/>
    </location>
</feature>
<name>A0A849K940_9MICO</name>
<keyword evidence="4 6" id="KW-1133">Transmembrane helix</keyword>
<evidence type="ECO:0000256" key="5">
    <source>
        <dbReference type="ARBA" id="ARBA00023136"/>
    </source>
</evidence>
<sequence>MVRTAWRRAVAHCGLLALVTLLVAAIAATSGVTAGAVAATTTDAARAALGGGSTASLQVTTRLAEDPAAQDARVRSTVADLFGDAPLRIDRAERPDGDDTPFVEWTLVPVVGEVLPADLAGFAAGGSTLHSTLRAADAVAVRGLTVEGDLAQRAAAEQEAQAAARAVLTVPVALLVLVALVALVQVARLLAQARERETEILVARGADVWQITAAAGLEALVVCLGAATLGTAAAAAALAATGSPPPASTVLVAGGVLTAFAGTTVLTVVTGTRARAVAGRRVADRSGRLRRAATAGTVVGVGLLAAASTWRLVDLGSPLVVADGGTTWDPLAAAGPAVALSALGLVTLALLGPAARAAARLAARRDGATAVLASRQVSRALGVAAVPVVLLVLAGGASVLAAAYAGTAPQARADLAAQRLGTDVRAVVAPGARLAPGRPPARTEPLARTEGAAGAMPVLAEDATVQGDPLGLLATPVGAGHGVVRPASAADATAPLRGPDPFAGAPSLPEGVTALEVDAAGVAIADMSLLAPLYRGRVDPTLDVAVTLWVADATGSLTMLDAGRLELGEEPVDARLDVPLPEGLAAADDLRLAAVEWDVDGVLVPTQATVAVRGVDARTAEGSTPLDLAGTAWSHAGTAPAATDGDVLGAELTLEERDGTWLRLVAHDGTAAAGATDRPVVPAVLTRAAAQRWDAAVGEELEITLTGTEVVLQVAGTTDVVPGRPTAEAAWVDLGRLDAVLLATTGQLPRPAEAWVGAARPEDPAAVGDLARAVEGALGGAGGADGTEVRTAADVIGSDGGSPVRLAMVLAAAGATALAVLGLAVVAAATSAARRHEVVVLRALGVGPRSQGRGRAVELVVLGAVGLGAGVLAGAAVAAVTVPGLAHAVVRGGVVPDLVISPAVLAPLLATAALGVVLVAGAVSSRVAAQARDTAYRTEVR</sequence>
<dbReference type="EMBL" id="JABFAJ010000022">
    <property type="protein sequence ID" value="NNU28285.1"/>
    <property type="molecule type" value="Genomic_DNA"/>
</dbReference>
<feature type="transmembrane region" description="Helical" evidence="6">
    <location>
        <begin position="380"/>
        <end position="405"/>
    </location>
</feature>
<dbReference type="RefSeq" id="WP_171247830.1">
    <property type="nucleotide sequence ID" value="NZ_JABFAJ010000022.1"/>
</dbReference>
<feature type="domain" description="ABC3 transporter permease C-terminal" evidence="8">
    <location>
        <begin position="811"/>
        <end position="926"/>
    </location>
</feature>
<feature type="transmembrane region" description="Helical" evidence="6">
    <location>
        <begin position="806"/>
        <end position="829"/>
    </location>
</feature>
<proteinExistence type="predicted"/>
<evidence type="ECO:0000313" key="9">
    <source>
        <dbReference type="EMBL" id="NNU28285.1"/>
    </source>
</evidence>
<comment type="caution">
    <text evidence="9">The sequence shown here is derived from an EMBL/GenBank/DDBJ whole genome shotgun (WGS) entry which is preliminary data.</text>
</comment>
<evidence type="ECO:0000256" key="4">
    <source>
        <dbReference type="ARBA" id="ARBA00022989"/>
    </source>
</evidence>
<dbReference type="Pfam" id="PF02687">
    <property type="entry name" value="FtsX"/>
    <property type="match status" value="2"/>
</dbReference>
<feature type="transmembrane region" description="Helical" evidence="6">
    <location>
        <begin position="333"/>
        <end position="359"/>
    </location>
</feature>
<dbReference type="Proteomes" id="UP000557204">
    <property type="component" value="Unassembled WGS sequence"/>
</dbReference>
<reference evidence="9 10" key="1">
    <citation type="submission" date="2020-05" db="EMBL/GenBank/DDBJ databases">
        <title>Genome sequence of Isoptericola sp. JC619 isolated from Chilika lagoon, India.</title>
        <authorList>
            <person name="Kumar D."/>
            <person name="Appam K."/>
            <person name="Gandham S."/>
            <person name="Uppada J."/>
            <person name="Sasikala C."/>
            <person name="Venkata Ramana C."/>
        </authorList>
    </citation>
    <scope>NUCLEOTIDE SEQUENCE [LARGE SCALE GENOMIC DNA]</scope>
    <source>
        <strain evidence="9 10">JC619</strain>
    </source>
</reference>
<organism evidence="9 10">
    <name type="scientific">Isoptericola sediminis</name>
    <dbReference type="NCBI Taxonomy" id="2733572"/>
    <lineage>
        <taxon>Bacteria</taxon>
        <taxon>Bacillati</taxon>
        <taxon>Actinomycetota</taxon>
        <taxon>Actinomycetes</taxon>
        <taxon>Micrococcales</taxon>
        <taxon>Promicromonosporaceae</taxon>
        <taxon>Isoptericola</taxon>
    </lineage>
</organism>
<feature type="transmembrane region" description="Helical" evidence="6">
    <location>
        <begin position="859"/>
        <end position="886"/>
    </location>
</feature>
<gene>
    <name evidence="9" type="ORF">HLI28_12125</name>
</gene>
<evidence type="ECO:0000256" key="3">
    <source>
        <dbReference type="ARBA" id="ARBA00022692"/>
    </source>
</evidence>
<feature type="transmembrane region" description="Helical" evidence="6">
    <location>
        <begin position="211"/>
        <end position="238"/>
    </location>
</feature>
<feature type="transmembrane region" description="Helical" evidence="6">
    <location>
        <begin position="292"/>
        <end position="313"/>
    </location>
</feature>
<dbReference type="InterPro" id="IPR003838">
    <property type="entry name" value="ABC3_permease_C"/>
</dbReference>
<evidence type="ECO:0000313" key="10">
    <source>
        <dbReference type="Proteomes" id="UP000557204"/>
    </source>
</evidence>
<keyword evidence="10" id="KW-1185">Reference proteome</keyword>
<protein>
    <recommendedName>
        <fullName evidence="8">ABC3 transporter permease C-terminal domain-containing protein</fullName>
    </recommendedName>
</protein>
<keyword evidence="5 6" id="KW-0472">Membrane</keyword>
<dbReference type="AlphaFoldDB" id="A0A849K940"/>